<sequence length="413" mass="47895">MFRPPKSRPTLDDLPDELWLCIAAQFTHLSRNGDLASLALVSKRWRPIAQEWLLKEPCFKLTHIDKYLWEIGHRDHLLPQIRTLEIHSSSEGRIQRDTNGMPKREYTAVSSPAFPLWELKFVEKCQEVIAHLADDKRNERRWSNALAEDVVPALFGVLLCTLPNLRELILGDCWLMDMPIFASMVSPDINGASPHLWHHTYLNSVLATLLPKLEVLDVPADMSSLWFSSRAATIFDFRGFQSLRKVGITMKALWWCPRMYRSPPDPRELFPPTLEVLKISEATEYTPMFLSNLCTAKKGRHFPKLRRVEVYYMEDLQAMKDSVSYLRYPNAVDFVQQMFRDAELGLYVFFPEWQSRTWELGGSPWILKKESFAFETARRRMLTKATGPFGIPIPVSDVFEAEWDVDGDSIMRQ</sequence>
<feature type="domain" description="F-box" evidence="1">
    <location>
        <begin position="11"/>
        <end position="59"/>
    </location>
</feature>
<keyword evidence="3" id="KW-1185">Reference proteome</keyword>
<proteinExistence type="predicted"/>
<dbReference type="SUPFAM" id="SSF81383">
    <property type="entry name" value="F-box domain"/>
    <property type="match status" value="1"/>
</dbReference>
<dbReference type="InterPro" id="IPR036047">
    <property type="entry name" value="F-box-like_dom_sf"/>
</dbReference>
<gene>
    <name evidence="2" type="ORF">CC86DRAFT_385050</name>
</gene>
<protein>
    <recommendedName>
        <fullName evidence="1">F-box domain-containing protein</fullName>
    </recommendedName>
</protein>
<evidence type="ECO:0000313" key="2">
    <source>
        <dbReference type="EMBL" id="KAF2822853.1"/>
    </source>
</evidence>
<dbReference type="Proteomes" id="UP000799424">
    <property type="component" value="Unassembled WGS sequence"/>
</dbReference>
<accession>A0A6A6ZPZ7</accession>
<dbReference type="AlphaFoldDB" id="A0A6A6ZPZ7"/>
<name>A0A6A6ZPZ7_9PLEO</name>
<organism evidence="2 3">
    <name type="scientific">Ophiobolus disseminans</name>
    <dbReference type="NCBI Taxonomy" id="1469910"/>
    <lineage>
        <taxon>Eukaryota</taxon>
        <taxon>Fungi</taxon>
        <taxon>Dikarya</taxon>
        <taxon>Ascomycota</taxon>
        <taxon>Pezizomycotina</taxon>
        <taxon>Dothideomycetes</taxon>
        <taxon>Pleosporomycetidae</taxon>
        <taxon>Pleosporales</taxon>
        <taxon>Pleosporineae</taxon>
        <taxon>Phaeosphaeriaceae</taxon>
        <taxon>Ophiobolus</taxon>
    </lineage>
</organism>
<reference evidence="2" key="1">
    <citation type="journal article" date="2020" name="Stud. Mycol.">
        <title>101 Dothideomycetes genomes: a test case for predicting lifestyles and emergence of pathogens.</title>
        <authorList>
            <person name="Haridas S."/>
            <person name="Albert R."/>
            <person name="Binder M."/>
            <person name="Bloem J."/>
            <person name="Labutti K."/>
            <person name="Salamov A."/>
            <person name="Andreopoulos B."/>
            <person name="Baker S."/>
            <person name="Barry K."/>
            <person name="Bills G."/>
            <person name="Bluhm B."/>
            <person name="Cannon C."/>
            <person name="Castanera R."/>
            <person name="Culley D."/>
            <person name="Daum C."/>
            <person name="Ezra D."/>
            <person name="Gonzalez J."/>
            <person name="Henrissat B."/>
            <person name="Kuo A."/>
            <person name="Liang C."/>
            <person name="Lipzen A."/>
            <person name="Lutzoni F."/>
            <person name="Magnuson J."/>
            <person name="Mondo S."/>
            <person name="Nolan M."/>
            <person name="Ohm R."/>
            <person name="Pangilinan J."/>
            <person name="Park H.-J."/>
            <person name="Ramirez L."/>
            <person name="Alfaro M."/>
            <person name="Sun H."/>
            <person name="Tritt A."/>
            <person name="Yoshinaga Y."/>
            <person name="Zwiers L.-H."/>
            <person name="Turgeon B."/>
            <person name="Goodwin S."/>
            <person name="Spatafora J."/>
            <person name="Crous P."/>
            <person name="Grigoriev I."/>
        </authorList>
    </citation>
    <scope>NUCLEOTIDE SEQUENCE</scope>
    <source>
        <strain evidence="2">CBS 113818</strain>
    </source>
</reference>
<dbReference type="Pfam" id="PF12937">
    <property type="entry name" value="F-box-like"/>
    <property type="match status" value="1"/>
</dbReference>
<dbReference type="OrthoDB" id="3219396at2759"/>
<evidence type="ECO:0000259" key="1">
    <source>
        <dbReference type="Pfam" id="PF12937"/>
    </source>
</evidence>
<dbReference type="EMBL" id="MU006233">
    <property type="protein sequence ID" value="KAF2822853.1"/>
    <property type="molecule type" value="Genomic_DNA"/>
</dbReference>
<dbReference type="Gene3D" id="1.20.1280.50">
    <property type="match status" value="1"/>
</dbReference>
<dbReference type="InterPro" id="IPR001810">
    <property type="entry name" value="F-box_dom"/>
</dbReference>
<evidence type="ECO:0000313" key="3">
    <source>
        <dbReference type="Proteomes" id="UP000799424"/>
    </source>
</evidence>
<dbReference type="CDD" id="cd09917">
    <property type="entry name" value="F-box_SF"/>
    <property type="match status" value="1"/>
</dbReference>